<dbReference type="GO" id="GO:0004725">
    <property type="term" value="F:protein tyrosine phosphatase activity"/>
    <property type="evidence" value="ECO:0007669"/>
    <property type="project" value="UniProtKB-EC"/>
</dbReference>
<feature type="domain" description="Fibronectin type-III" evidence="16">
    <location>
        <begin position="750"/>
        <end position="840"/>
    </location>
</feature>
<dbReference type="InterPro" id="IPR003961">
    <property type="entry name" value="FN3_dom"/>
</dbReference>
<reference evidence="17" key="1">
    <citation type="submission" date="2025-08" db="UniProtKB">
        <authorList>
            <consortium name="Ensembl"/>
        </authorList>
    </citation>
    <scope>IDENTIFICATION</scope>
</reference>
<feature type="domain" description="Fibronectin type-III" evidence="16">
    <location>
        <begin position="912"/>
        <end position="1003"/>
    </location>
</feature>
<dbReference type="CDD" id="cd00063">
    <property type="entry name" value="FN3"/>
    <property type="match status" value="8"/>
</dbReference>
<name>A0A3Q2PVG7_FUNHE</name>
<dbReference type="PROSITE" id="PS00383">
    <property type="entry name" value="TYR_PHOSPHATASE_1"/>
    <property type="match status" value="1"/>
</dbReference>
<dbReference type="EC" id="3.1.3.48" evidence="2"/>
<dbReference type="InterPro" id="IPR000242">
    <property type="entry name" value="PTP_cat"/>
</dbReference>
<comment type="catalytic activity">
    <reaction evidence="12">
        <text>O-phospho-L-tyrosyl-[protein] + H2O = L-tyrosyl-[protein] + phosphate</text>
        <dbReference type="Rhea" id="RHEA:10684"/>
        <dbReference type="Rhea" id="RHEA-COMP:10136"/>
        <dbReference type="Rhea" id="RHEA-COMP:20101"/>
        <dbReference type="ChEBI" id="CHEBI:15377"/>
        <dbReference type="ChEBI" id="CHEBI:43474"/>
        <dbReference type="ChEBI" id="CHEBI:46858"/>
        <dbReference type="ChEBI" id="CHEBI:61978"/>
        <dbReference type="EC" id="3.1.3.48"/>
    </reaction>
</comment>
<evidence type="ECO:0000313" key="18">
    <source>
        <dbReference type="Proteomes" id="UP000265000"/>
    </source>
</evidence>
<dbReference type="InterPro" id="IPR050713">
    <property type="entry name" value="RTP_Phos/Ushers"/>
</dbReference>
<dbReference type="Gene3D" id="2.60.40.10">
    <property type="entry name" value="Immunoglobulins"/>
    <property type="match status" value="11"/>
</dbReference>
<dbReference type="SMART" id="SM00404">
    <property type="entry name" value="PTPc_motif"/>
    <property type="match status" value="1"/>
</dbReference>
<feature type="domain" description="Tyrosine-protein phosphatase" evidence="14">
    <location>
        <begin position="1443"/>
        <end position="1688"/>
    </location>
</feature>
<evidence type="ECO:0000256" key="9">
    <source>
        <dbReference type="ARBA" id="ARBA00023136"/>
    </source>
</evidence>
<accession>A0A3Q2PVG7</accession>
<feature type="domain" description="Fibronectin type-III" evidence="16">
    <location>
        <begin position="485"/>
        <end position="574"/>
    </location>
</feature>
<keyword evidence="3 13" id="KW-0812">Transmembrane</keyword>
<dbReference type="PROSITE" id="PS50853">
    <property type="entry name" value="FN3"/>
    <property type="match status" value="8"/>
</dbReference>
<dbReference type="PROSITE" id="PS50056">
    <property type="entry name" value="TYR_PHOSPHATASE_2"/>
    <property type="match status" value="1"/>
</dbReference>
<feature type="domain" description="Fibronectin type-III" evidence="16">
    <location>
        <begin position="44"/>
        <end position="136"/>
    </location>
</feature>
<dbReference type="Proteomes" id="UP000265000">
    <property type="component" value="Unplaced"/>
</dbReference>
<keyword evidence="7" id="KW-0904">Protein phosphatase</keyword>
<dbReference type="SUPFAM" id="SSF52799">
    <property type="entry name" value="(Phosphotyrosine protein) phosphatases II"/>
    <property type="match status" value="1"/>
</dbReference>
<evidence type="ECO:0000256" key="3">
    <source>
        <dbReference type="ARBA" id="ARBA00022692"/>
    </source>
</evidence>
<evidence type="ECO:0000313" key="17">
    <source>
        <dbReference type="Ensembl" id="ENSFHEP00000017853.1"/>
    </source>
</evidence>
<keyword evidence="8 13" id="KW-1133">Transmembrane helix</keyword>
<dbReference type="PRINTS" id="PR00700">
    <property type="entry name" value="PRTYPHPHTASE"/>
</dbReference>
<protein>
    <recommendedName>
        <fullName evidence="2">protein-tyrosine-phosphatase</fullName>
        <ecNumber evidence="2">3.1.3.48</ecNumber>
    </recommendedName>
</protein>
<evidence type="ECO:0000256" key="6">
    <source>
        <dbReference type="ARBA" id="ARBA00022801"/>
    </source>
</evidence>
<evidence type="ECO:0000256" key="11">
    <source>
        <dbReference type="ARBA" id="ARBA00025789"/>
    </source>
</evidence>
<dbReference type="PROSITE" id="PS50007">
    <property type="entry name" value="PIPLC_X_DOMAIN"/>
    <property type="match status" value="1"/>
</dbReference>
<feature type="domain" description="Fibronectin type-III" evidence="16">
    <location>
        <begin position="659"/>
        <end position="749"/>
    </location>
</feature>
<dbReference type="PANTHER" id="PTHR46957:SF2">
    <property type="entry name" value="RECEPTOR-TYPE TYROSINE-PROTEIN PHOSPHATASE BETA"/>
    <property type="match status" value="1"/>
</dbReference>
<feature type="transmembrane region" description="Helical" evidence="13">
    <location>
        <begin position="1218"/>
        <end position="1238"/>
    </location>
</feature>
<comment type="similarity">
    <text evidence="11">Belongs to the protein-tyrosine phosphatase family. Receptor class 3 subfamily.</text>
</comment>
<evidence type="ECO:0000259" key="16">
    <source>
        <dbReference type="PROSITE" id="PS50853"/>
    </source>
</evidence>
<dbReference type="PROSITE" id="PS50055">
    <property type="entry name" value="TYR_PHOSPHATASE_PTP"/>
    <property type="match status" value="1"/>
</dbReference>
<dbReference type="GO" id="GO:0045296">
    <property type="term" value="F:cadherin binding"/>
    <property type="evidence" value="ECO:0007669"/>
    <property type="project" value="TreeGrafter"/>
</dbReference>
<organism evidence="17 18">
    <name type="scientific">Fundulus heteroclitus</name>
    <name type="common">Killifish</name>
    <name type="synonym">Mummichog</name>
    <dbReference type="NCBI Taxonomy" id="8078"/>
    <lineage>
        <taxon>Eukaryota</taxon>
        <taxon>Metazoa</taxon>
        <taxon>Chordata</taxon>
        <taxon>Craniata</taxon>
        <taxon>Vertebrata</taxon>
        <taxon>Euteleostomi</taxon>
        <taxon>Actinopterygii</taxon>
        <taxon>Neopterygii</taxon>
        <taxon>Teleostei</taxon>
        <taxon>Neoteleostei</taxon>
        <taxon>Acanthomorphata</taxon>
        <taxon>Ovalentaria</taxon>
        <taxon>Atherinomorphae</taxon>
        <taxon>Cyprinodontiformes</taxon>
        <taxon>Fundulidae</taxon>
        <taxon>Fundulus</taxon>
    </lineage>
</organism>
<evidence type="ECO:0000256" key="4">
    <source>
        <dbReference type="ARBA" id="ARBA00022729"/>
    </source>
</evidence>
<dbReference type="FunFam" id="2.60.40.10:FF:000369">
    <property type="entry name" value="Protein tyrosine phosphatase, receptor type B"/>
    <property type="match status" value="9"/>
</dbReference>
<evidence type="ECO:0000259" key="14">
    <source>
        <dbReference type="PROSITE" id="PS50055"/>
    </source>
</evidence>
<proteinExistence type="inferred from homology"/>
<dbReference type="InterPro" id="IPR041201">
    <property type="entry name" value="PTPRJ_TM"/>
</dbReference>
<feature type="transmembrane region" description="Helical" evidence="13">
    <location>
        <begin position="1186"/>
        <end position="1206"/>
    </location>
</feature>
<feature type="transmembrane region" description="Helical" evidence="13">
    <location>
        <begin position="1407"/>
        <end position="1426"/>
    </location>
</feature>
<evidence type="ECO:0000256" key="10">
    <source>
        <dbReference type="ARBA" id="ARBA00023180"/>
    </source>
</evidence>
<keyword evidence="4" id="KW-0732">Signal</keyword>
<dbReference type="Gene3D" id="3.90.190.10">
    <property type="entry name" value="Protein tyrosine phosphatase superfamily"/>
    <property type="match status" value="1"/>
</dbReference>
<evidence type="ECO:0000256" key="12">
    <source>
        <dbReference type="ARBA" id="ARBA00051722"/>
    </source>
</evidence>
<dbReference type="GO" id="GO:0043235">
    <property type="term" value="C:receptor complex"/>
    <property type="evidence" value="ECO:0007669"/>
    <property type="project" value="TreeGrafter"/>
</dbReference>
<keyword evidence="6" id="KW-0378">Hydrolase</keyword>
<dbReference type="InterPro" id="IPR003595">
    <property type="entry name" value="Tyr_Pase_cat"/>
</dbReference>
<dbReference type="GO" id="GO:0001525">
    <property type="term" value="P:angiogenesis"/>
    <property type="evidence" value="ECO:0007669"/>
    <property type="project" value="TreeGrafter"/>
</dbReference>
<dbReference type="InterPro" id="IPR000387">
    <property type="entry name" value="Tyr_Pase_dom"/>
</dbReference>
<dbReference type="Pfam" id="PF18861">
    <property type="entry name" value="PTP_tm"/>
    <property type="match status" value="1"/>
</dbReference>
<evidence type="ECO:0000256" key="8">
    <source>
        <dbReference type="ARBA" id="ARBA00022989"/>
    </source>
</evidence>
<dbReference type="STRING" id="8078.ENSFHEP00000017853"/>
<reference evidence="17" key="2">
    <citation type="submission" date="2025-09" db="UniProtKB">
        <authorList>
            <consortium name="Ensembl"/>
        </authorList>
    </citation>
    <scope>IDENTIFICATION</scope>
</reference>
<dbReference type="GeneTree" id="ENSGT00940000156088"/>
<sequence>DGNSGYRFVCNMTELEPGTLYRISADVLLSLPADPVGPAHLEVQPDPQYRASVQGGSSGLRVSWSPSSGHVDWYDVTLKDVHSGLVRSTRVMGSASPQSGFSSLVPGTVYNIRVLATSGNQTAAPVHATAVTAPSAVDGLRVASSSSDSLGVAWQPGPGRMDNFRVLLMDQDGFLLRNVTLKNTTTSTKLDGLQPGTPYRVTVATDAARLQRSASIQAYTVPAGVSGLITNNDGSSETLRVSWSPPEGGVDFLTVNLWAPGSTPQQRILPPNVTQLLFEGLTPGRRYQVSVISSAGGLSSESRTAGRTEKKLINRICKLQLSWLPPRGDWDNYSLLLTDGPAVLINRTINKQSRHLLVSVQSLGLVPGRLYSAELTVHSGALSNTARCSSRLAPHPVQQLVVRHADETSLSVQWRQPVGRWDSFTVLLTDEDLATPDTQRSLSGGTRECTFNGLVSGRRYTVKVTTSSGNLSSSESVTAWTAPAPVGGLQVSNLGSTDSLQARWEPASGDQDSYRVLLVHDSSIIKNGSVPANISSTSFQNLRPGAQYKVVVTTIRAGLTSRQTVAEGRTVPAAVTDVRVSNNGRTDFLTVSWNQAAGEVDSYLVTLSDRDRTLHTLAVSKFNPGCVFNSLISGRLYNISITSCSGRYRNHTFIQERTQPSKVQNPTATHGARDDYLKVYWRHAAGDFDLYQVSIKHNNTFLQNKTVQKTQSECVFSGLVPGRLYTVLVNTWSGSYEASASTHGRTFPAAVRSLTLAGRGTEDLRVTWSAAPGDVDHYEVQLLFNDMKVFPPMTLGSGVGECVLSSLTPGRLYKILVSTFSGPNQRAQFIEGRTGETSTCDFNLKLLSLTGLFLTGFADYDSYAIECLHQDTHTLVYSRRTGRESTSYLFLYKKCVKSPPVTPSLRPAVPLAVTGLQVEPVLSTRSLQLSWQEALGVSDGYTLQVQDERGSIVANGSQPVGVTRYKFDGLTPGKKYRILVQTTSGGLHSPVVSAEARIYPASVTNLSITASTTASLSFQWSPPEGDFQLYTVFLYKSDESIQERRRVLPGIQQCSFQGLRPGALYRLEILVQKGEISERFPFSVPAAVTSLKAQSGNRSDALWVSWSRRDGDVSGYLLSLYGPDGSRQAEHQLGSEVTEFIFSGLVPGRQYRADVLSSASGELLNNSTSAGRTGERTPWTMSSLPWVLFSFFPSFFLPSSFLTFFLPSRILPSFLTSLCYVLPSSLCPSFFLFLNLPATSHLSVGVDDMQPDRHHPLPSYLDYRHNSSVKSYQTNYFPSLCSDGPDSSTRIYNVSLGSGMESLGGHCDHLDPAESSRDLNYFCDGPLKSKTSYRISVRAFTQLFDEETTNSRLSSPLFTDTFWSLPIITDTEPLSGVIEGISAGLFLIVMIVGITALLICRQKARKFHFGLQLNILFALLSPIKIMNFESHYNKLLADSSYLLSEEYEDLKDVGRNQPLDSALLPENRGKNRYNNILPCECRLLRPDCPGNNFRREYIATQGPLPGTKDDFWKMVWEQNVHNVVMVTQCVEKGRVKCDHYWPFDQDPLYYGDLIVQMLSESVLPEWTIREFRICSEQQLSFVRLVRQFHYTVWPDHGVPESTQSLIQFVRTVRDYVNRTPGSGPTVVHCSAGVGRTGTFIVLDRVLQQLDTRDTADIYGVVFDLRLHRSHMVQTEGQYLYLHQCIRDVLRARKLRCEQESLVHPVLRM</sequence>
<feature type="domain" description="Fibronectin type-III" evidence="16">
    <location>
        <begin position="221"/>
        <end position="311"/>
    </location>
</feature>
<evidence type="ECO:0000256" key="13">
    <source>
        <dbReference type="SAM" id="Phobius"/>
    </source>
</evidence>
<dbReference type="FunFam" id="3.90.190.10:FF:000009">
    <property type="entry name" value="Receptor-type tyrosine-protein phosphatase beta"/>
    <property type="match status" value="1"/>
</dbReference>
<keyword evidence="18" id="KW-1185">Reference proteome</keyword>
<evidence type="ECO:0000256" key="2">
    <source>
        <dbReference type="ARBA" id="ARBA00013064"/>
    </source>
</evidence>
<dbReference type="SMART" id="SM00194">
    <property type="entry name" value="PTPc"/>
    <property type="match status" value="1"/>
</dbReference>
<feature type="domain" description="Fibronectin type-III" evidence="16">
    <location>
        <begin position="396"/>
        <end position="484"/>
    </location>
</feature>
<dbReference type="InterPro" id="IPR013783">
    <property type="entry name" value="Ig-like_fold"/>
</dbReference>
<dbReference type="InterPro" id="IPR016130">
    <property type="entry name" value="Tyr_Pase_AS"/>
</dbReference>
<dbReference type="GO" id="GO:0016020">
    <property type="term" value="C:membrane"/>
    <property type="evidence" value="ECO:0007669"/>
    <property type="project" value="UniProtKB-SubCell"/>
</dbReference>
<dbReference type="Ensembl" id="ENSFHET00000026656.1">
    <property type="protein sequence ID" value="ENSFHEP00000017853.1"/>
    <property type="gene ID" value="ENSFHEG00000019688.1"/>
</dbReference>
<feature type="domain" description="Tyrosine specific protein phosphatases" evidence="15">
    <location>
        <begin position="1603"/>
        <end position="1679"/>
    </location>
</feature>
<dbReference type="Pfam" id="PF00102">
    <property type="entry name" value="Y_phosphatase"/>
    <property type="match status" value="1"/>
</dbReference>
<comment type="subcellular location">
    <subcellularLocation>
        <location evidence="1">Membrane</location>
        <topology evidence="1">Single-pass type I membrane protein</topology>
    </subcellularLocation>
</comment>
<keyword evidence="5" id="KW-0677">Repeat</keyword>
<dbReference type="Pfam" id="PF00041">
    <property type="entry name" value="fn3"/>
    <property type="match status" value="11"/>
</dbReference>
<dbReference type="SMART" id="SM00060">
    <property type="entry name" value="FN3"/>
    <property type="match status" value="11"/>
</dbReference>
<evidence type="ECO:0000256" key="7">
    <source>
        <dbReference type="ARBA" id="ARBA00022912"/>
    </source>
</evidence>
<evidence type="ECO:0000259" key="15">
    <source>
        <dbReference type="PROSITE" id="PS50056"/>
    </source>
</evidence>
<dbReference type="SUPFAM" id="SSF49265">
    <property type="entry name" value="Fibronectin type III"/>
    <property type="match status" value="10"/>
</dbReference>
<dbReference type="InterPro" id="IPR029021">
    <property type="entry name" value="Prot-tyrosine_phosphatase-like"/>
</dbReference>
<dbReference type="PANTHER" id="PTHR46957">
    <property type="entry name" value="CYTOKINE RECEPTOR"/>
    <property type="match status" value="1"/>
</dbReference>
<keyword evidence="10" id="KW-0325">Glycoprotein</keyword>
<keyword evidence="9 13" id="KW-0472">Membrane</keyword>
<evidence type="ECO:0000256" key="1">
    <source>
        <dbReference type="ARBA" id="ARBA00004479"/>
    </source>
</evidence>
<feature type="transmembrane region" description="Helical" evidence="13">
    <location>
        <begin position="1381"/>
        <end position="1400"/>
    </location>
</feature>
<evidence type="ECO:0000256" key="5">
    <source>
        <dbReference type="ARBA" id="ARBA00022737"/>
    </source>
</evidence>
<dbReference type="InterPro" id="IPR036116">
    <property type="entry name" value="FN3_sf"/>
</dbReference>
<feature type="domain" description="Fibronectin type-III" evidence="16">
    <location>
        <begin position="1087"/>
        <end position="1180"/>
    </location>
</feature>